<gene>
    <name evidence="9" type="ORF">AZI87_01585</name>
</gene>
<keyword evidence="3" id="KW-1003">Cell membrane</keyword>
<dbReference type="Pfam" id="PF02687">
    <property type="entry name" value="FtsX"/>
    <property type="match status" value="2"/>
</dbReference>
<evidence type="ECO:0000256" key="2">
    <source>
        <dbReference type="ARBA" id="ARBA00005236"/>
    </source>
</evidence>
<feature type="domain" description="ABC3 transporter permease C-terminal" evidence="8">
    <location>
        <begin position="658"/>
        <end position="775"/>
    </location>
</feature>
<evidence type="ECO:0000256" key="6">
    <source>
        <dbReference type="ARBA" id="ARBA00023136"/>
    </source>
</evidence>
<evidence type="ECO:0000256" key="7">
    <source>
        <dbReference type="SAM" id="Phobius"/>
    </source>
</evidence>
<keyword evidence="4 7" id="KW-0812">Transmembrane</keyword>
<dbReference type="PROSITE" id="PS51257">
    <property type="entry name" value="PROKAR_LIPOPROTEIN"/>
    <property type="match status" value="1"/>
</dbReference>
<feature type="domain" description="ABC3 transporter permease C-terminal" evidence="8">
    <location>
        <begin position="267"/>
        <end position="381"/>
    </location>
</feature>
<proteinExistence type="inferred from homology"/>
<evidence type="ECO:0000259" key="8">
    <source>
        <dbReference type="Pfam" id="PF02687"/>
    </source>
</evidence>
<comment type="caution">
    <text evidence="9">The sequence shown here is derived from an EMBL/GenBank/DDBJ whole genome shotgun (WGS) entry which is preliminary data.</text>
</comment>
<feature type="transmembrane region" description="Helical" evidence="7">
    <location>
        <begin position="358"/>
        <end position="379"/>
    </location>
</feature>
<dbReference type="EMBL" id="LUKD01000001">
    <property type="protein sequence ID" value="KYG67989.1"/>
    <property type="molecule type" value="Genomic_DNA"/>
</dbReference>
<evidence type="ECO:0000256" key="5">
    <source>
        <dbReference type="ARBA" id="ARBA00022989"/>
    </source>
</evidence>
<dbReference type="PANTHER" id="PTHR30489">
    <property type="entry name" value="LIPOPROTEIN-RELEASING SYSTEM TRANSMEMBRANE PROTEIN LOLE"/>
    <property type="match status" value="1"/>
</dbReference>
<feature type="transmembrane region" description="Helical" evidence="7">
    <location>
        <begin position="699"/>
        <end position="726"/>
    </location>
</feature>
<keyword evidence="5 7" id="KW-1133">Transmembrane helix</keyword>
<evidence type="ECO:0000256" key="1">
    <source>
        <dbReference type="ARBA" id="ARBA00004651"/>
    </source>
</evidence>
<comment type="similarity">
    <text evidence="2">Belongs to the ABC-4 integral membrane protein family. LolC/E subfamily.</text>
</comment>
<evidence type="ECO:0000313" key="9">
    <source>
        <dbReference type="EMBL" id="KYG67989.1"/>
    </source>
</evidence>
<accession>A0A162GEZ7</accession>
<organism evidence="9 10">
    <name type="scientific">Bdellovibrio bacteriovorus</name>
    <dbReference type="NCBI Taxonomy" id="959"/>
    <lineage>
        <taxon>Bacteria</taxon>
        <taxon>Pseudomonadati</taxon>
        <taxon>Bdellovibrionota</taxon>
        <taxon>Bdellovibrionia</taxon>
        <taxon>Bdellovibrionales</taxon>
        <taxon>Pseudobdellovibrionaceae</taxon>
        <taxon>Bdellovibrio</taxon>
    </lineage>
</organism>
<dbReference type="GO" id="GO:0044874">
    <property type="term" value="P:lipoprotein localization to outer membrane"/>
    <property type="evidence" value="ECO:0007669"/>
    <property type="project" value="TreeGrafter"/>
</dbReference>
<reference evidence="9 10" key="1">
    <citation type="submission" date="2016-03" db="EMBL/GenBank/DDBJ databases">
        <authorList>
            <person name="Ploux O."/>
        </authorList>
    </citation>
    <scope>NUCLEOTIDE SEQUENCE [LARGE SCALE GENOMIC DNA]</scope>
    <source>
        <strain evidence="9 10">EC13</strain>
    </source>
</reference>
<dbReference type="Proteomes" id="UP000075799">
    <property type="component" value="Unassembled WGS sequence"/>
</dbReference>
<protein>
    <recommendedName>
        <fullName evidence="8">ABC3 transporter permease C-terminal domain-containing protein</fullName>
    </recommendedName>
</protein>
<name>A0A162GEZ7_BDEBC</name>
<dbReference type="InterPro" id="IPR051447">
    <property type="entry name" value="Lipoprotein-release_system"/>
</dbReference>
<evidence type="ECO:0000256" key="3">
    <source>
        <dbReference type="ARBA" id="ARBA00022475"/>
    </source>
</evidence>
<dbReference type="PANTHER" id="PTHR30489:SF0">
    <property type="entry name" value="LIPOPROTEIN-RELEASING SYSTEM TRANSMEMBRANE PROTEIN LOLE"/>
    <property type="match status" value="1"/>
</dbReference>
<sequence>MKPLNTKLLRDLGSLKLQIFSMAVLLSCGIALLTASWSAYVSLSKARDEFYQSYEFSDIFAEVVRAPSFVLTQIQNLPGVDFAESRITASGLIDLESQNEPALGLVISIPKTLGLNRIHLRGGRWPEVGSSTEVLVHESFALVHKLKAGDIFFINIKGQRRKLQVSGIAISPEYVYALNPLAPFPDDRHFAVLWMLESALEEITGLQEAFNGIVIKSRRDKDIPGIIRNVDLILAPYGGIGAYDRSQQISNMFVQDEIRQQRSMSYVVPTIFILVAIFILHTVLHRLISIQRPQIATLKSLGYASSSVALHYWKLVTVILSAGLIPGFLFAQGIGLWYASLYRQYFRFPSIEFSVSPIAFIIAISVSFIPGWLVVLNALRSIFRLQPAEAMRPLTTLNFQMTRAQTLFTTQKKTLTKIILRDLLARPIRTSLSVLGLAAAVAILINGTFWGDVVSFFIHRQFREASREDLEVRFVHPRKKEVVSELLRIPGVEMVEGARIVGVKMIFRNIRQNTAVITTQENPQLRRALSVTGNLIRPLPGTVLLTRYYKEKYDLTFGDRVTLEISDKSHKPFSAVVGGFVDDMVGAAVYATKSDLQRWLHEESAIDSVYLKVDPKKVGSIYVRLKSAPEVLSVQVKSLLLQSFNRTVAEMITVFKTILIGFAISITCSVLFNMSRINISEKSWELASMKIMGFKNSEIFQILFLEIGAQVLVALGPGCILGYYLSLLSTRLIHSETMAFPLIILPSTYALAIVVVVLSYTVIGIYVRKSITRLNMTEALKARD</sequence>
<feature type="transmembrane region" description="Helical" evidence="7">
    <location>
        <begin position="434"/>
        <end position="458"/>
    </location>
</feature>
<feature type="transmembrane region" description="Helical" evidence="7">
    <location>
        <begin position="315"/>
        <end position="338"/>
    </location>
</feature>
<dbReference type="AlphaFoldDB" id="A0A162GEZ7"/>
<dbReference type="InterPro" id="IPR003838">
    <property type="entry name" value="ABC3_permease_C"/>
</dbReference>
<dbReference type="GO" id="GO:0098797">
    <property type="term" value="C:plasma membrane protein complex"/>
    <property type="evidence" value="ECO:0007669"/>
    <property type="project" value="TreeGrafter"/>
</dbReference>
<feature type="transmembrane region" description="Helical" evidence="7">
    <location>
        <begin position="651"/>
        <end position="672"/>
    </location>
</feature>
<evidence type="ECO:0000256" key="4">
    <source>
        <dbReference type="ARBA" id="ARBA00022692"/>
    </source>
</evidence>
<keyword evidence="6 7" id="KW-0472">Membrane</keyword>
<evidence type="ECO:0000313" key="10">
    <source>
        <dbReference type="Proteomes" id="UP000075799"/>
    </source>
</evidence>
<comment type="subcellular location">
    <subcellularLocation>
        <location evidence="1">Cell membrane</location>
        <topology evidence="1">Multi-pass membrane protein</topology>
    </subcellularLocation>
</comment>
<feature type="transmembrane region" description="Helical" evidence="7">
    <location>
        <begin position="264"/>
        <end position="284"/>
    </location>
</feature>
<feature type="transmembrane region" description="Helical" evidence="7">
    <location>
        <begin position="738"/>
        <end position="767"/>
    </location>
</feature>